<feature type="domain" description="Aldehyde dehydrogenase" evidence="6">
    <location>
        <begin position="19"/>
        <end position="474"/>
    </location>
</feature>
<dbReference type="Pfam" id="PF00171">
    <property type="entry name" value="Aldedh"/>
    <property type="match status" value="1"/>
</dbReference>
<dbReference type="InterPro" id="IPR016163">
    <property type="entry name" value="Ald_DH_C"/>
</dbReference>
<dbReference type="AlphaFoldDB" id="A0A1T1H988"/>
<dbReference type="InterPro" id="IPR017649">
    <property type="entry name" value="SuccinylGlu_semiald_DH_AstD"/>
</dbReference>
<dbReference type="RefSeq" id="WP_078320237.1">
    <property type="nucleotide sequence ID" value="NZ_FXTS01000007.1"/>
</dbReference>
<dbReference type="InterPro" id="IPR029510">
    <property type="entry name" value="Ald_DH_CS_GLU"/>
</dbReference>
<dbReference type="STRING" id="966.BTA35_0212965"/>
<dbReference type="PROSITE" id="PS00687">
    <property type="entry name" value="ALDEHYDE_DEHYDR_GLU"/>
    <property type="match status" value="1"/>
</dbReference>
<dbReference type="GO" id="GO:0043824">
    <property type="term" value="F:succinylglutamate-semialdehyde dehydrogenase activity"/>
    <property type="evidence" value="ECO:0007669"/>
    <property type="project" value="UniProtKB-EC"/>
</dbReference>
<feature type="active site" evidence="4">
    <location>
        <position position="287"/>
    </location>
</feature>
<evidence type="ECO:0000256" key="2">
    <source>
        <dbReference type="ARBA" id="ARBA00023002"/>
    </source>
</evidence>
<dbReference type="GO" id="GO:0019544">
    <property type="term" value="P:L-arginine catabolic process to L-glutamate"/>
    <property type="evidence" value="ECO:0007669"/>
    <property type="project" value="UniProtKB-UniRule"/>
</dbReference>
<accession>A0A1T1H988</accession>
<dbReference type="EC" id="1.2.1.71" evidence="4"/>
<comment type="catalytic activity">
    <reaction evidence="4">
        <text>N-succinyl-L-glutamate 5-semialdehyde + NAD(+) + H2O = N-succinyl-L-glutamate + NADH + 2 H(+)</text>
        <dbReference type="Rhea" id="RHEA:10812"/>
        <dbReference type="ChEBI" id="CHEBI:15377"/>
        <dbReference type="ChEBI" id="CHEBI:15378"/>
        <dbReference type="ChEBI" id="CHEBI:57540"/>
        <dbReference type="ChEBI" id="CHEBI:57945"/>
        <dbReference type="ChEBI" id="CHEBI:58520"/>
        <dbReference type="ChEBI" id="CHEBI:58763"/>
        <dbReference type="EC" id="1.2.1.71"/>
    </reaction>
</comment>
<comment type="function">
    <text evidence="4">Catalyzes the NAD-dependent reduction of succinylglutamate semialdehyde into succinylglutamate.</text>
</comment>
<dbReference type="EMBL" id="MTSD02000006">
    <property type="protein sequence ID" value="OOV86421.1"/>
    <property type="molecule type" value="Genomic_DNA"/>
</dbReference>
<feature type="active site" evidence="4 5">
    <location>
        <position position="253"/>
    </location>
</feature>
<dbReference type="Gene3D" id="3.40.605.10">
    <property type="entry name" value="Aldehyde Dehydrogenase, Chain A, domain 1"/>
    <property type="match status" value="1"/>
</dbReference>
<evidence type="ECO:0000259" key="6">
    <source>
        <dbReference type="Pfam" id="PF00171"/>
    </source>
</evidence>
<dbReference type="HAMAP" id="MF_01174">
    <property type="entry name" value="Aldedh_AstD"/>
    <property type="match status" value="1"/>
</dbReference>
<dbReference type="Gene3D" id="3.40.309.10">
    <property type="entry name" value="Aldehyde Dehydrogenase, Chain A, domain 2"/>
    <property type="match status" value="1"/>
</dbReference>
<keyword evidence="8" id="KW-1185">Reference proteome</keyword>
<keyword evidence="3 4" id="KW-0520">NAD</keyword>
<evidence type="ECO:0000256" key="3">
    <source>
        <dbReference type="ARBA" id="ARBA00023027"/>
    </source>
</evidence>
<evidence type="ECO:0000256" key="5">
    <source>
        <dbReference type="PROSITE-ProRule" id="PRU10007"/>
    </source>
</evidence>
<sequence>MTASTSSSNTGQCFINGVWQAGEGSEFTSLNPATGEVIWQGKEASAAQVELAVNAAREASVEWAMMPFADREAIARRFAELLGDNKEEMATIIATETGKPVWETRTEVGAMVGKIAISVNAYNERTGSRVSDVAGARAVLRHKPHGVVAVFGPYNFPGHLPNGHIVPSLLAGNTVLLKPSELTPHVAEFMVQLWEKAGLPAGVLNLLQGQKDTGIALAGHDRIDGLFFTGSSRTGHILHEQFAGHPGKILALEMGGNNPLIIDEVADMKAAVHETIQSAYITSGQRCTCARRLFVPVGEWGDQFIAQLQEAVSRIKVGGQFDEDAPFMGSLISEAAADGIAAAQDNLIGLGASPLVKLEKLKPGTGFLSPGLIDVTALVEADKLPDDEYFGPLLQVIRFSDFDEAIRQANNTQYGLSAGLFSDSEARFNYFYDRIRAGIVNWNKQLTGAASSAPFGGVGASGNHRASAYYAADYCSYPVAGMEADHLVLPENLSPGLTIK</sequence>
<name>A0A1T1H988_OCELI</name>
<dbReference type="InterPro" id="IPR015590">
    <property type="entry name" value="Aldehyde_DH_dom"/>
</dbReference>
<comment type="pathway">
    <text evidence="4">Amino-acid degradation; L-arginine degradation via AST pathway; L-glutamate and succinate from L-arginine: step 4/5.</text>
</comment>
<dbReference type="GO" id="GO:0019545">
    <property type="term" value="P:L-arginine catabolic process to succinate"/>
    <property type="evidence" value="ECO:0007669"/>
    <property type="project" value="UniProtKB-UniRule"/>
</dbReference>
<dbReference type="InterPro" id="IPR016160">
    <property type="entry name" value="Ald_DH_CS_CYS"/>
</dbReference>
<dbReference type="FunFam" id="3.40.605.10:FF:000010">
    <property type="entry name" value="N-succinylglutamate 5-semialdehyde dehydrogenase"/>
    <property type="match status" value="1"/>
</dbReference>
<dbReference type="Proteomes" id="UP000190064">
    <property type="component" value="Unassembled WGS sequence"/>
</dbReference>
<evidence type="ECO:0000256" key="1">
    <source>
        <dbReference type="ARBA" id="ARBA00022503"/>
    </source>
</evidence>
<dbReference type="NCBIfam" id="NF006992">
    <property type="entry name" value="PRK09457.1"/>
    <property type="match status" value="1"/>
</dbReference>
<dbReference type="PROSITE" id="PS00070">
    <property type="entry name" value="ALDEHYDE_DEHYDR_CYS"/>
    <property type="match status" value="1"/>
</dbReference>
<dbReference type="CDD" id="cd07095">
    <property type="entry name" value="ALDH_SGSD_AstD"/>
    <property type="match status" value="1"/>
</dbReference>
<feature type="binding site" evidence="4">
    <location>
        <begin position="230"/>
        <end position="235"/>
    </location>
    <ligand>
        <name>NAD(+)</name>
        <dbReference type="ChEBI" id="CHEBI:57540"/>
    </ligand>
</feature>
<dbReference type="NCBIfam" id="TIGR03240">
    <property type="entry name" value="arg_catab_astD"/>
    <property type="match status" value="1"/>
</dbReference>
<keyword evidence="2 4" id="KW-0560">Oxidoreductase</keyword>
<dbReference type="UniPathway" id="UPA00185">
    <property type="reaction ID" value="UER00282"/>
</dbReference>
<protein>
    <recommendedName>
        <fullName evidence="4">N-succinylglutamate 5-semialdehyde dehydrogenase</fullName>
        <ecNumber evidence="4">1.2.1.71</ecNumber>
    </recommendedName>
    <alternativeName>
        <fullName evidence="4">Succinylglutamic semialdehyde dehydrogenase</fullName>
        <shortName evidence="4">SGSD</shortName>
    </alternativeName>
</protein>
<organism evidence="7 8">
    <name type="scientific">Oceanospirillum linum</name>
    <dbReference type="NCBI Taxonomy" id="966"/>
    <lineage>
        <taxon>Bacteria</taxon>
        <taxon>Pseudomonadati</taxon>
        <taxon>Pseudomonadota</taxon>
        <taxon>Gammaproteobacteria</taxon>
        <taxon>Oceanospirillales</taxon>
        <taxon>Oceanospirillaceae</taxon>
        <taxon>Oceanospirillum</taxon>
    </lineage>
</organism>
<comment type="similarity">
    <text evidence="4">Belongs to the aldehyde dehydrogenase family. AstD subfamily.</text>
</comment>
<keyword evidence="1 4" id="KW-0056">Arginine metabolism</keyword>
<evidence type="ECO:0000256" key="4">
    <source>
        <dbReference type="HAMAP-Rule" id="MF_01174"/>
    </source>
</evidence>
<comment type="caution">
    <text evidence="7">The sequence shown here is derived from an EMBL/GenBank/DDBJ whole genome shotgun (WGS) entry which is preliminary data.</text>
</comment>
<reference evidence="7" key="1">
    <citation type="submission" date="2017-02" db="EMBL/GenBank/DDBJ databases">
        <title>Draft Genome Sequence of the Salt Water Bacterium Oceanospirillum linum ATCC 11336.</title>
        <authorList>
            <person name="Trachtenberg A.M."/>
            <person name="Carney J.G."/>
            <person name="Linnane J.D."/>
            <person name="Rheaume B.A."/>
            <person name="Pitts N.L."/>
            <person name="Mykles D.L."/>
            <person name="Maclea K.S."/>
        </authorList>
    </citation>
    <scope>NUCLEOTIDE SEQUENCE [LARGE SCALE GENOMIC DNA]</scope>
    <source>
        <strain evidence="7">ATCC 11336</strain>
    </source>
</reference>
<proteinExistence type="inferred from homology"/>
<evidence type="ECO:0000313" key="8">
    <source>
        <dbReference type="Proteomes" id="UP000190064"/>
    </source>
</evidence>
<evidence type="ECO:0000313" key="7">
    <source>
        <dbReference type="EMBL" id="OOV86421.1"/>
    </source>
</evidence>
<dbReference type="PANTHER" id="PTHR11699">
    <property type="entry name" value="ALDEHYDE DEHYDROGENASE-RELATED"/>
    <property type="match status" value="1"/>
</dbReference>
<gene>
    <name evidence="4" type="primary">astD</name>
    <name evidence="7" type="ORF">BTA35_0212965</name>
</gene>
<dbReference type="InterPro" id="IPR016162">
    <property type="entry name" value="Ald_DH_N"/>
</dbReference>
<dbReference type="SUPFAM" id="SSF53720">
    <property type="entry name" value="ALDH-like"/>
    <property type="match status" value="1"/>
</dbReference>
<dbReference type="InterPro" id="IPR016161">
    <property type="entry name" value="Ald_DH/histidinol_DH"/>
</dbReference>